<accession>A0A8S9Z1X9</accession>
<dbReference type="PROSITE" id="PS00518">
    <property type="entry name" value="ZF_RING_1"/>
    <property type="match status" value="1"/>
</dbReference>
<dbReference type="Pfam" id="PF22191">
    <property type="entry name" value="IBR_1"/>
    <property type="match status" value="1"/>
</dbReference>
<dbReference type="PROSITE" id="PS51873">
    <property type="entry name" value="TRIAD"/>
    <property type="match status" value="1"/>
</dbReference>
<evidence type="ECO:0000256" key="6">
    <source>
        <dbReference type="ARBA" id="ARBA00022771"/>
    </source>
</evidence>
<evidence type="ECO:0000256" key="3">
    <source>
        <dbReference type="ARBA" id="ARBA00022679"/>
    </source>
</evidence>
<comment type="caution">
    <text evidence="13">The sequence shown here is derived from an EMBL/GenBank/DDBJ whole genome shotgun (WGS) entry which is preliminary data.</text>
</comment>
<dbReference type="Pfam" id="PF19422">
    <property type="entry name" value="Ariadne"/>
    <property type="match status" value="1"/>
</dbReference>
<dbReference type="InterPro" id="IPR045840">
    <property type="entry name" value="Ariadne"/>
</dbReference>
<evidence type="ECO:0000256" key="9">
    <source>
        <dbReference type="PROSITE-ProRule" id="PRU00175"/>
    </source>
</evidence>
<keyword evidence="5" id="KW-0677">Repeat</keyword>
<dbReference type="InterPro" id="IPR002867">
    <property type="entry name" value="IBR_dom"/>
</dbReference>
<dbReference type="PROSITE" id="PS50089">
    <property type="entry name" value="ZF_RING_2"/>
    <property type="match status" value="1"/>
</dbReference>
<keyword evidence="14" id="KW-1185">Reference proteome</keyword>
<dbReference type="CDD" id="cd20360">
    <property type="entry name" value="Rcat_RBR_TRIAD1"/>
    <property type="match status" value="1"/>
</dbReference>
<dbReference type="EMBL" id="JTDE01002605">
    <property type="protein sequence ID" value="KAF7257137.1"/>
    <property type="molecule type" value="Genomic_DNA"/>
</dbReference>
<evidence type="ECO:0000313" key="13">
    <source>
        <dbReference type="EMBL" id="KAF7257137.1"/>
    </source>
</evidence>
<dbReference type="EC" id="2.3.2.31" evidence="2"/>
<evidence type="ECO:0000256" key="4">
    <source>
        <dbReference type="ARBA" id="ARBA00022723"/>
    </source>
</evidence>
<dbReference type="GO" id="GO:0016567">
    <property type="term" value="P:protein ubiquitination"/>
    <property type="evidence" value="ECO:0007669"/>
    <property type="project" value="InterPro"/>
</dbReference>
<reference evidence="13" key="1">
    <citation type="submission" date="2019-07" db="EMBL/GenBank/DDBJ databases">
        <title>Annotation for the trematode Paragonimus miyazaki's.</title>
        <authorList>
            <person name="Choi Y.-J."/>
        </authorList>
    </citation>
    <scope>NUCLEOTIDE SEQUENCE</scope>
    <source>
        <strain evidence="13">Japan</strain>
    </source>
</reference>
<dbReference type="Proteomes" id="UP000822476">
    <property type="component" value="Unassembled WGS sequence"/>
</dbReference>
<dbReference type="PANTHER" id="PTHR11685">
    <property type="entry name" value="RBR FAMILY RING FINGER AND IBR DOMAIN-CONTAINING"/>
    <property type="match status" value="1"/>
</dbReference>
<keyword evidence="6 9" id="KW-0863">Zinc-finger</keyword>
<dbReference type="InterPro" id="IPR031127">
    <property type="entry name" value="E3_UB_ligase_RBR"/>
</dbReference>
<dbReference type="InterPro" id="IPR044066">
    <property type="entry name" value="TRIAD_supradom"/>
</dbReference>
<dbReference type="Gene3D" id="1.20.120.1750">
    <property type="match status" value="1"/>
</dbReference>
<evidence type="ECO:0000313" key="14">
    <source>
        <dbReference type="Proteomes" id="UP000822476"/>
    </source>
</evidence>
<dbReference type="InterPro" id="IPR001841">
    <property type="entry name" value="Znf_RING"/>
</dbReference>
<name>A0A8S9Z1X9_9TREM</name>
<keyword evidence="8" id="KW-0862">Zinc</keyword>
<evidence type="ECO:0000256" key="5">
    <source>
        <dbReference type="ARBA" id="ARBA00022737"/>
    </source>
</evidence>
<dbReference type="InterPro" id="IPR017907">
    <property type="entry name" value="Znf_RING_CS"/>
</dbReference>
<evidence type="ECO:0000256" key="1">
    <source>
        <dbReference type="ARBA" id="ARBA00001798"/>
    </source>
</evidence>
<dbReference type="AlphaFoldDB" id="A0A8S9Z1X9"/>
<gene>
    <name evidence="13" type="ORF">EG68_05448</name>
</gene>
<proteinExistence type="predicted"/>
<evidence type="ECO:0000256" key="8">
    <source>
        <dbReference type="ARBA" id="ARBA00022833"/>
    </source>
</evidence>
<evidence type="ECO:0000259" key="12">
    <source>
        <dbReference type="PROSITE" id="PS51873"/>
    </source>
</evidence>
<dbReference type="SMART" id="SM00184">
    <property type="entry name" value="RING"/>
    <property type="match status" value="2"/>
</dbReference>
<comment type="catalytic activity">
    <reaction evidence="1">
        <text>[E2 ubiquitin-conjugating enzyme]-S-ubiquitinyl-L-cysteine + [acceptor protein]-L-lysine = [E2 ubiquitin-conjugating enzyme]-L-cysteine + [acceptor protein]-N(6)-ubiquitinyl-L-lysine.</text>
        <dbReference type="EC" id="2.3.2.31"/>
    </reaction>
</comment>
<dbReference type="GO" id="GO:0061630">
    <property type="term" value="F:ubiquitin protein ligase activity"/>
    <property type="evidence" value="ECO:0007669"/>
    <property type="project" value="UniProtKB-EC"/>
</dbReference>
<feature type="domain" description="RING-type" evidence="11">
    <location>
        <begin position="353"/>
        <end position="393"/>
    </location>
</feature>
<feature type="domain" description="RING-type" evidence="12">
    <location>
        <begin position="189"/>
        <end position="397"/>
    </location>
</feature>
<organism evidence="13 14">
    <name type="scientific">Paragonimus skrjabini miyazakii</name>
    <dbReference type="NCBI Taxonomy" id="59628"/>
    <lineage>
        <taxon>Eukaryota</taxon>
        <taxon>Metazoa</taxon>
        <taxon>Spiralia</taxon>
        <taxon>Lophotrochozoa</taxon>
        <taxon>Platyhelminthes</taxon>
        <taxon>Trematoda</taxon>
        <taxon>Digenea</taxon>
        <taxon>Plagiorchiida</taxon>
        <taxon>Troglotremata</taxon>
        <taxon>Troglotrematidae</taxon>
        <taxon>Paragonimus</taxon>
    </lineage>
</organism>
<evidence type="ECO:0000256" key="7">
    <source>
        <dbReference type="ARBA" id="ARBA00022786"/>
    </source>
</evidence>
<dbReference type="Pfam" id="PF01485">
    <property type="entry name" value="IBR"/>
    <property type="match status" value="1"/>
</dbReference>
<dbReference type="GO" id="GO:0008270">
    <property type="term" value="F:zinc ion binding"/>
    <property type="evidence" value="ECO:0007669"/>
    <property type="project" value="UniProtKB-KW"/>
</dbReference>
<dbReference type="SMART" id="SM00647">
    <property type="entry name" value="IBR"/>
    <property type="match status" value="2"/>
</dbReference>
<feature type="region of interest" description="Disordered" evidence="10">
    <location>
        <begin position="1"/>
        <end position="24"/>
    </location>
</feature>
<dbReference type="FunFam" id="1.20.120.1750:FF:000002">
    <property type="entry name" value="RBR-type E3 ubiquitin transferase"/>
    <property type="match status" value="1"/>
</dbReference>
<evidence type="ECO:0000256" key="2">
    <source>
        <dbReference type="ARBA" id="ARBA00012251"/>
    </source>
</evidence>
<dbReference type="Gene3D" id="3.30.40.10">
    <property type="entry name" value="Zinc/RING finger domain, C3HC4 (zinc finger)"/>
    <property type="match status" value="1"/>
</dbReference>
<evidence type="ECO:0000256" key="10">
    <source>
        <dbReference type="SAM" id="MobiDB-lite"/>
    </source>
</evidence>
<dbReference type="InterPro" id="IPR013083">
    <property type="entry name" value="Znf_RING/FYVE/PHD"/>
</dbReference>
<feature type="compositionally biased region" description="Acidic residues" evidence="10">
    <location>
        <begin position="11"/>
        <end position="20"/>
    </location>
</feature>
<dbReference type="SUPFAM" id="SSF57850">
    <property type="entry name" value="RING/U-box"/>
    <property type="match status" value="3"/>
</dbReference>
<evidence type="ECO:0000259" key="11">
    <source>
        <dbReference type="PROSITE" id="PS50089"/>
    </source>
</evidence>
<protein>
    <recommendedName>
        <fullName evidence="2">RBR-type E3 ubiquitin transferase</fullName>
        <ecNumber evidence="2">2.3.2.31</ecNumber>
    </recommendedName>
</protein>
<keyword evidence="3" id="KW-0808">Transferase</keyword>
<keyword evidence="7" id="KW-0833">Ubl conjugation pathway</keyword>
<sequence>MSTESPKNDGTLEESEDDLDYYNYGEPDSYIEYERSMLDKSRIEAFKYSELEVGDVGALLNKDVEIVCNALSIPPSVARSLLISHEWDVDRVKSQFLSNPIAFLIDHGLLPVITCASSASDSYAVMATIKVAQRLGFSVQRYLEPPRVVPGDPCSICLTTPSPSTPSLEFFPDFQKQAPSSDPQLHTAGEVRFPASAGQSTGLYGLSCGHRFCADCWSCYLTAQISEGLITQLKCMAVSCGVSVPEDFVVTVIKGTPMKDKYLSIIFQRMVMSHPALRNCAGADCSVIIHALESPKARRVSCSRCKCQFCFVCGEPYHAPITCSMLKRWLRKCQDDAGTAIYMTAHTKDCPECHVCIEKSGGCNHMQCSQCKHEFCWVCLNPWSVHKTEYYNCSRYTERPDAADDQARQQARESLKRYVFYYDRWANHERSLRLEQQHRAAVCAKIREKVLKKEGTWIDWQHLLTAADTLRDCRYTLKYTYPMAYYSENMANKTLFEYQHALLESEVEDLAWKIEHAQITDRGELQNAMDVCEKHRLTLLQEFRTE</sequence>
<dbReference type="InterPro" id="IPR047556">
    <property type="entry name" value="Rcat_RBR_TRIAD1"/>
</dbReference>
<dbReference type="Pfam" id="PF26000">
    <property type="entry name" value="UBA_ARIH2_N"/>
    <property type="match status" value="1"/>
</dbReference>
<keyword evidence="4" id="KW-0479">Metal-binding</keyword>
<dbReference type="OrthoDB" id="10009520at2759"/>